<evidence type="ECO:0000256" key="7">
    <source>
        <dbReference type="ARBA" id="ARBA00022741"/>
    </source>
</evidence>
<dbReference type="InterPro" id="IPR005483">
    <property type="entry name" value="CPSase_dom"/>
</dbReference>
<evidence type="ECO:0000256" key="11">
    <source>
        <dbReference type="ARBA" id="ARBA00023211"/>
    </source>
</evidence>
<keyword evidence="6" id="KW-0479">Metal-binding</keyword>
<name>A0ABS7CBA0_9BACL</name>
<proteinExistence type="inferred from homology"/>
<feature type="domain" description="MGS-like" evidence="15">
    <location>
        <begin position="269"/>
        <end position="402"/>
    </location>
</feature>
<comment type="pathway">
    <text evidence="1">Amino-acid biosynthesis; L-arginine biosynthesis; carbamoyl phosphate from bicarbonate: step 1/1.</text>
</comment>
<dbReference type="PROSITE" id="PS50975">
    <property type="entry name" value="ATP_GRASP"/>
    <property type="match status" value="1"/>
</dbReference>
<dbReference type="Pfam" id="PF02786">
    <property type="entry name" value="CPSase_L_D2"/>
    <property type="match status" value="1"/>
</dbReference>
<dbReference type="PROSITE" id="PS00866">
    <property type="entry name" value="CPSASE_1"/>
    <property type="match status" value="1"/>
</dbReference>
<dbReference type="PANTHER" id="PTHR11405:SF53">
    <property type="entry name" value="CARBAMOYL-PHOSPHATE SYNTHASE [AMMONIA], MITOCHONDRIAL"/>
    <property type="match status" value="1"/>
</dbReference>
<keyword evidence="7 13" id="KW-0547">Nucleotide-binding</keyword>
<dbReference type="Gene3D" id="3.30.1490.20">
    <property type="entry name" value="ATP-grasp fold, A domain"/>
    <property type="match status" value="1"/>
</dbReference>
<evidence type="ECO:0000256" key="3">
    <source>
        <dbReference type="ARBA" id="ARBA00022571"/>
    </source>
</evidence>
<dbReference type="CDD" id="cd01424">
    <property type="entry name" value="MGS_CPS_II"/>
    <property type="match status" value="1"/>
</dbReference>
<keyword evidence="17" id="KW-1185">Reference proteome</keyword>
<keyword evidence="9" id="KW-0460">Magnesium</keyword>
<evidence type="ECO:0000256" key="8">
    <source>
        <dbReference type="ARBA" id="ARBA00022840"/>
    </source>
</evidence>
<feature type="domain" description="ATP-grasp" evidence="14">
    <location>
        <begin position="10"/>
        <end position="200"/>
    </location>
</feature>
<keyword evidence="8 13" id="KW-0067">ATP-binding</keyword>
<dbReference type="PROSITE" id="PS00867">
    <property type="entry name" value="CPSASE_2"/>
    <property type="match status" value="1"/>
</dbReference>
<dbReference type="Proteomes" id="UP001519887">
    <property type="component" value="Unassembled WGS sequence"/>
</dbReference>
<evidence type="ECO:0000259" key="14">
    <source>
        <dbReference type="PROSITE" id="PS50975"/>
    </source>
</evidence>
<evidence type="ECO:0000256" key="12">
    <source>
        <dbReference type="ARBA" id="ARBA00047359"/>
    </source>
</evidence>
<accession>A0ABS7CBA0</accession>
<dbReference type="InterPro" id="IPR033937">
    <property type="entry name" value="MGS_CPS_CarB"/>
</dbReference>
<evidence type="ECO:0000256" key="13">
    <source>
        <dbReference type="PROSITE-ProRule" id="PRU00409"/>
    </source>
</evidence>
<sequence length="402" mass="44177">DAAEDRKKFEALLRKLNIAQPEGKTVISVGEAVETAQGLGYPVLVRPSYVLGGRAMEIVYSDEELLMYMEQAVKINPEHPVLIDRYMLGKEAEVDAICDGDTVLIPGIMEHVERAGVHSGDSIAVYPPQSLSDRLKQQMVDITIKIAKEFKVIGLVNIQFVIYQDEVYVIEVNPRSSRTVPFLSKVTNIPMANLATKAILGEKLVDLGYSEGLWPEDDFVSVKVPVFSFAKLRRVDPTLTPEMKSTGEVMGRDQQYAKALYKGLIGAGMRIPPTGAIIATVADKDKPEALEILRGFYDLGYNIIATGGTAASLKAAGLRVKTVNKLSEGSPNILDLIRDGQAHFVVNTLTKGKTPERDGFRIRREAVENGVVCMTSLDTVRALLNMLETINFSSRPMPVLQK</sequence>
<keyword evidence="11" id="KW-0464">Manganese</keyword>
<dbReference type="InterPro" id="IPR011607">
    <property type="entry name" value="MGS-like_dom"/>
</dbReference>
<keyword evidence="3" id="KW-0055">Arginine biosynthesis</keyword>
<dbReference type="PROSITE" id="PS51855">
    <property type="entry name" value="MGS"/>
    <property type="match status" value="1"/>
</dbReference>
<keyword evidence="4" id="KW-0436">Ligase</keyword>
<dbReference type="InterPro" id="IPR013815">
    <property type="entry name" value="ATP_grasp_subdomain_1"/>
</dbReference>
<evidence type="ECO:0000313" key="17">
    <source>
        <dbReference type="Proteomes" id="UP001519887"/>
    </source>
</evidence>
<comment type="caution">
    <text evidence="16">The sequence shown here is derived from an EMBL/GenBank/DDBJ whole genome shotgun (WGS) entry which is preliminary data.</text>
</comment>
<evidence type="ECO:0000256" key="5">
    <source>
        <dbReference type="ARBA" id="ARBA00022605"/>
    </source>
</evidence>
<evidence type="ECO:0000256" key="2">
    <source>
        <dbReference type="ARBA" id="ARBA00009799"/>
    </source>
</evidence>
<dbReference type="InterPro" id="IPR011761">
    <property type="entry name" value="ATP-grasp"/>
</dbReference>
<evidence type="ECO:0000256" key="10">
    <source>
        <dbReference type="ARBA" id="ARBA00022975"/>
    </source>
</evidence>
<reference evidence="16 17" key="1">
    <citation type="submission" date="2021-07" db="EMBL/GenBank/DDBJ databases">
        <title>Paenibacillus radiodurans sp. nov., isolated from the southeastern edge of Tengger Desert.</title>
        <authorList>
            <person name="Zhang G."/>
        </authorList>
    </citation>
    <scope>NUCLEOTIDE SEQUENCE [LARGE SCALE GENOMIC DNA]</scope>
    <source>
        <strain evidence="16 17">CCM 7311</strain>
    </source>
</reference>
<evidence type="ECO:0000256" key="9">
    <source>
        <dbReference type="ARBA" id="ARBA00022842"/>
    </source>
</evidence>
<evidence type="ECO:0000256" key="4">
    <source>
        <dbReference type="ARBA" id="ARBA00022598"/>
    </source>
</evidence>
<feature type="non-terminal residue" evidence="16">
    <location>
        <position position="1"/>
    </location>
</feature>
<protein>
    <submittedName>
        <fullName evidence="16">ATP-grasp domain-containing protein</fullName>
    </submittedName>
</protein>
<dbReference type="SUPFAM" id="SSF56059">
    <property type="entry name" value="Glutathione synthetase ATP-binding domain-like"/>
    <property type="match status" value="1"/>
</dbReference>
<comment type="similarity">
    <text evidence="2">Belongs to the CarB family.</text>
</comment>
<dbReference type="PRINTS" id="PR00098">
    <property type="entry name" value="CPSASE"/>
</dbReference>
<dbReference type="Gene3D" id="3.40.50.1380">
    <property type="entry name" value="Methylglyoxal synthase-like domain"/>
    <property type="match status" value="1"/>
</dbReference>
<evidence type="ECO:0000256" key="6">
    <source>
        <dbReference type="ARBA" id="ARBA00022723"/>
    </source>
</evidence>
<dbReference type="InterPro" id="IPR005479">
    <property type="entry name" value="CPAse_ATP-bd"/>
</dbReference>
<dbReference type="EMBL" id="JAHZIK010001084">
    <property type="protein sequence ID" value="MBW7458142.1"/>
    <property type="molecule type" value="Genomic_DNA"/>
</dbReference>
<keyword evidence="10" id="KW-0665">Pyrimidine biosynthesis</keyword>
<dbReference type="Pfam" id="PF02142">
    <property type="entry name" value="MGS"/>
    <property type="match status" value="1"/>
</dbReference>
<dbReference type="SMART" id="SM00851">
    <property type="entry name" value="MGS"/>
    <property type="match status" value="1"/>
</dbReference>
<evidence type="ECO:0000259" key="15">
    <source>
        <dbReference type="PROSITE" id="PS51855"/>
    </source>
</evidence>
<dbReference type="SUPFAM" id="SSF52335">
    <property type="entry name" value="Methylglyoxal synthase-like"/>
    <property type="match status" value="1"/>
</dbReference>
<dbReference type="Gene3D" id="3.30.470.20">
    <property type="entry name" value="ATP-grasp fold, B domain"/>
    <property type="match status" value="1"/>
</dbReference>
<dbReference type="InterPro" id="IPR036914">
    <property type="entry name" value="MGS-like_dom_sf"/>
</dbReference>
<keyword evidence="5" id="KW-0028">Amino-acid biosynthesis</keyword>
<evidence type="ECO:0000313" key="16">
    <source>
        <dbReference type="EMBL" id="MBW7458142.1"/>
    </source>
</evidence>
<evidence type="ECO:0000256" key="1">
    <source>
        <dbReference type="ARBA" id="ARBA00005077"/>
    </source>
</evidence>
<organism evidence="16 17">
    <name type="scientific">Paenibacillus sepulcri</name>
    <dbReference type="NCBI Taxonomy" id="359917"/>
    <lineage>
        <taxon>Bacteria</taxon>
        <taxon>Bacillati</taxon>
        <taxon>Bacillota</taxon>
        <taxon>Bacilli</taxon>
        <taxon>Bacillales</taxon>
        <taxon>Paenibacillaceae</taxon>
        <taxon>Paenibacillus</taxon>
    </lineage>
</organism>
<comment type="catalytic activity">
    <reaction evidence="12">
        <text>hydrogencarbonate + NH4(+) + 2 ATP = carbamoyl phosphate + 2 ADP + phosphate + 2 H(+)</text>
        <dbReference type="Rhea" id="RHEA:18029"/>
        <dbReference type="ChEBI" id="CHEBI:15378"/>
        <dbReference type="ChEBI" id="CHEBI:17544"/>
        <dbReference type="ChEBI" id="CHEBI:28938"/>
        <dbReference type="ChEBI" id="CHEBI:30616"/>
        <dbReference type="ChEBI" id="CHEBI:43474"/>
        <dbReference type="ChEBI" id="CHEBI:58228"/>
        <dbReference type="ChEBI" id="CHEBI:456216"/>
        <dbReference type="EC" id="6.3.4.16"/>
    </reaction>
</comment>
<gene>
    <name evidence="16" type="ORF">K0U00_29285</name>
</gene>
<dbReference type="PANTHER" id="PTHR11405">
    <property type="entry name" value="CARBAMOYLTRANSFERASE FAMILY MEMBER"/>
    <property type="match status" value="1"/>
</dbReference>